<reference evidence="1" key="1">
    <citation type="submission" date="2019-04" db="EMBL/GenBank/DDBJ databases">
        <title>Friends and foes A comparative genomics study of 23 Aspergillus species from section Flavi.</title>
        <authorList>
            <consortium name="DOE Joint Genome Institute"/>
            <person name="Kjaerbolling I."/>
            <person name="Vesth T."/>
            <person name="Frisvad J.C."/>
            <person name="Nybo J.L."/>
            <person name="Theobald S."/>
            <person name="Kildgaard S."/>
            <person name="Isbrandt T."/>
            <person name="Kuo A."/>
            <person name="Sato A."/>
            <person name="Lyhne E.K."/>
            <person name="Kogle M.E."/>
            <person name="Wiebenga A."/>
            <person name="Kun R.S."/>
            <person name="Lubbers R.J."/>
            <person name="Makela M.R."/>
            <person name="Barry K."/>
            <person name="Chovatia M."/>
            <person name="Clum A."/>
            <person name="Daum C."/>
            <person name="Haridas S."/>
            <person name="He G."/>
            <person name="LaButti K."/>
            <person name="Lipzen A."/>
            <person name="Mondo S."/>
            <person name="Riley R."/>
            <person name="Salamov A."/>
            <person name="Simmons B.A."/>
            <person name="Magnuson J.K."/>
            <person name="Henrissat B."/>
            <person name="Mortensen U.H."/>
            <person name="Larsen T.O."/>
            <person name="Devries R.P."/>
            <person name="Grigoriev I.V."/>
            <person name="Machida M."/>
            <person name="Baker S.E."/>
            <person name="Andersen M.R."/>
        </authorList>
    </citation>
    <scope>NUCLEOTIDE SEQUENCE</scope>
    <source>
        <strain evidence="1">CBS 117612</strain>
    </source>
</reference>
<dbReference type="Proteomes" id="UP000325558">
    <property type="component" value="Unassembled WGS sequence"/>
</dbReference>
<sequence>MEQNLHLERKLHKEELNTTRALLKRLLLTRSVVSTSSSFAERRQAAVGCKSPFREIGTESIGKVFEQTGTLWAFKVLLIDRTDKLWNNYLMHLRIQDSFDRGYR</sequence>
<accession>A0A5N6YJX8</accession>
<proteinExistence type="predicted"/>
<dbReference type="OrthoDB" id="2993351at2759"/>
<dbReference type="AlphaFoldDB" id="A0A5N6YJX8"/>
<dbReference type="EMBL" id="ML737127">
    <property type="protein sequence ID" value="KAE8343830.1"/>
    <property type="molecule type" value="Genomic_DNA"/>
</dbReference>
<organism evidence="1">
    <name type="scientific">Aspergillus arachidicola</name>
    <dbReference type="NCBI Taxonomy" id="656916"/>
    <lineage>
        <taxon>Eukaryota</taxon>
        <taxon>Fungi</taxon>
        <taxon>Dikarya</taxon>
        <taxon>Ascomycota</taxon>
        <taxon>Pezizomycotina</taxon>
        <taxon>Eurotiomycetes</taxon>
        <taxon>Eurotiomycetidae</taxon>
        <taxon>Eurotiales</taxon>
        <taxon>Aspergillaceae</taxon>
        <taxon>Aspergillus</taxon>
        <taxon>Aspergillus subgen. Circumdati</taxon>
    </lineage>
</organism>
<name>A0A5N6YJX8_9EURO</name>
<evidence type="ECO:0000313" key="1">
    <source>
        <dbReference type="EMBL" id="KAE8343830.1"/>
    </source>
</evidence>
<protein>
    <submittedName>
        <fullName evidence="1">Uncharacterized protein</fullName>
    </submittedName>
</protein>
<gene>
    <name evidence="1" type="ORF">BDV24DRAFT_161133</name>
</gene>